<dbReference type="InterPro" id="IPR006710">
    <property type="entry name" value="Glyco_hydro_43"/>
</dbReference>
<accession>A0AAN7BDM0</accession>
<dbReference type="EMBL" id="MU858048">
    <property type="protein sequence ID" value="KAK4219457.1"/>
    <property type="molecule type" value="Genomic_DNA"/>
</dbReference>
<feature type="signal peptide" evidence="6">
    <location>
        <begin position="1"/>
        <end position="17"/>
    </location>
</feature>
<keyword evidence="6" id="KW-0732">Signal</keyword>
<dbReference type="Gene3D" id="2.115.10.20">
    <property type="entry name" value="Glycosyl hydrolase domain, family 43"/>
    <property type="match status" value="1"/>
</dbReference>
<dbReference type="PANTHER" id="PTHR43772:SF2">
    <property type="entry name" value="PUTATIVE (AFU_ORTHOLOGUE AFUA_2G04480)-RELATED"/>
    <property type="match status" value="1"/>
</dbReference>
<dbReference type="GO" id="GO:0005975">
    <property type="term" value="P:carbohydrate metabolic process"/>
    <property type="evidence" value="ECO:0007669"/>
    <property type="project" value="InterPro"/>
</dbReference>
<dbReference type="SUPFAM" id="SSF75005">
    <property type="entry name" value="Arabinanase/levansucrase/invertase"/>
    <property type="match status" value="1"/>
</dbReference>
<sequence length="564" mass="63131">MLAIIIIVSVLFWTGLADPGKITFSDLNYTTNPSLNPFFLTSNSVAKHLYADAIFDEKNQLFCIYHTPLPETEDPRISSIYTITSSNLLDWSGSSDPHLNLTEWGLPEETNNVSVAAIPSKGTYYLFFSATTDFPDYQHVGKEGTSSAIFVAKADNPYGPFKNARSDSQPLLRFPYTNNILNATDNPSVVLDQDNHAHLFYTSGPSVYHLNLNDDLVDIGPGMAKDVTPMVTNKNGNPPNFSGGVKVFIRGKTYYMLWKDSANDTALPIRYAMSPHPEGLFVDSGWVLEPDQAVATKLGHATVINVPTTDIWYLVYSRTFSDGKSDLQSGLAYDRMYFNDEMEENESHNIGPTIKPVQMGVAGNFNAFSDPISRFQTNGGRSQFFSIWPWTKTEVSRPSGSFHGDDDRYISSWWIEPMALLPSNFSNFVFDINVAITEFNPNYPGPFPGDVGVMFRVAISSTLGLPTDNYYGYYTGIRVDGRVILGMASGTWNELIVTEPVLDTPYQKLYRMRVWAMEHRLKVHVDDMENALIDVTDETYQSGGAGLRSFRVDGLWDNMEIRKL</sequence>
<comment type="similarity">
    <text evidence="1 5">Belongs to the glycosyl hydrolase 43 family.</text>
</comment>
<reference evidence="7" key="1">
    <citation type="journal article" date="2023" name="Mol. Phylogenet. Evol.">
        <title>Genome-scale phylogeny and comparative genomics of the fungal order Sordariales.</title>
        <authorList>
            <person name="Hensen N."/>
            <person name="Bonometti L."/>
            <person name="Westerberg I."/>
            <person name="Brannstrom I.O."/>
            <person name="Guillou S."/>
            <person name="Cros-Aarteil S."/>
            <person name="Calhoun S."/>
            <person name="Haridas S."/>
            <person name="Kuo A."/>
            <person name="Mondo S."/>
            <person name="Pangilinan J."/>
            <person name="Riley R."/>
            <person name="LaButti K."/>
            <person name="Andreopoulos B."/>
            <person name="Lipzen A."/>
            <person name="Chen C."/>
            <person name="Yan M."/>
            <person name="Daum C."/>
            <person name="Ng V."/>
            <person name="Clum A."/>
            <person name="Steindorff A."/>
            <person name="Ohm R.A."/>
            <person name="Martin F."/>
            <person name="Silar P."/>
            <person name="Natvig D.O."/>
            <person name="Lalanne C."/>
            <person name="Gautier V."/>
            <person name="Ament-Velasquez S.L."/>
            <person name="Kruys A."/>
            <person name="Hutchinson M.I."/>
            <person name="Powell A.J."/>
            <person name="Barry K."/>
            <person name="Miller A.N."/>
            <person name="Grigoriev I.V."/>
            <person name="Debuchy R."/>
            <person name="Gladieux P."/>
            <person name="Hiltunen Thoren M."/>
            <person name="Johannesson H."/>
        </authorList>
    </citation>
    <scope>NUCLEOTIDE SEQUENCE</scope>
    <source>
        <strain evidence="7">PSN293</strain>
    </source>
</reference>
<proteinExistence type="inferred from homology"/>
<evidence type="ECO:0000256" key="6">
    <source>
        <dbReference type="SAM" id="SignalP"/>
    </source>
</evidence>
<dbReference type="Gene3D" id="2.60.120.560">
    <property type="entry name" value="Exo-inulinase, domain 1"/>
    <property type="match status" value="1"/>
</dbReference>
<keyword evidence="4 5" id="KW-0326">Glycosidase</keyword>
<evidence type="ECO:0000256" key="5">
    <source>
        <dbReference type="RuleBase" id="RU361187"/>
    </source>
</evidence>
<gene>
    <name evidence="7" type="ORF">QBC37DRAFT_136201</name>
</gene>
<evidence type="ECO:0000256" key="2">
    <source>
        <dbReference type="ARBA" id="ARBA00022801"/>
    </source>
</evidence>
<organism evidence="7 8">
    <name type="scientific">Rhypophila decipiens</name>
    <dbReference type="NCBI Taxonomy" id="261697"/>
    <lineage>
        <taxon>Eukaryota</taxon>
        <taxon>Fungi</taxon>
        <taxon>Dikarya</taxon>
        <taxon>Ascomycota</taxon>
        <taxon>Pezizomycotina</taxon>
        <taxon>Sordariomycetes</taxon>
        <taxon>Sordariomycetidae</taxon>
        <taxon>Sordariales</taxon>
        <taxon>Naviculisporaceae</taxon>
        <taxon>Rhypophila</taxon>
    </lineage>
</organism>
<name>A0AAN7BDM0_9PEZI</name>
<dbReference type="GO" id="GO:0004553">
    <property type="term" value="F:hydrolase activity, hydrolyzing O-glycosyl compounds"/>
    <property type="evidence" value="ECO:0007669"/>
    <property type="project" value="InterPro"/>
</dbReference>
<keyword evidence="3" id="KW-0119">Carbohydrate metabolism</keyword>
<protein>
    <submittedName>
        <fullName evidence="7">Glycosyl hydrolase</fullName>
    </submittedName>
</protein>
<dbReference type="Proteomes" id="UP001301769">
    <property type="component" value="Unassembled WGS sequence"/>
</dbReference>
<evidence type="ECO:0000313" key="8">
    <source>
        <dbReference type="Proteomes" id="UP001301769"/>
    </source>
</evidence>
<dbReference type="Pfam" id="PF04616">
    <property type="entry name" value="Glyco_hydro_43"/>
    <property type="match status" value="1"/>
</dbReference>
<keyword evidence="8" id="KW-1185">Reference proteome</keyword>
<reference evidence="7" key="2">
    <citation type="submission" date="2023-05" db="EMBL/GenBank/DDBJ databases">
        <authorList>
            <consortium name="Lawrence Berkeley National Laboratory"/>
            <person name="Steindorff A."/>
            <person name="Hensen N."/>
            <person name="Bonometti L."/>
            <person name="Westerberg I."/>
            <person name="Brannstrom I.O."/>
            <person name="Guillou S."/>
            <person name="Cros-Aarteil S."/>
            <person name="Calhoun S."/>
            <person name="Haridas S."/>
            <person name="Kuo A."/>
            <person name="Mondo S."/>
            <person name="Pangilinan J."/>
            <person name="Riley R."/>
            <person name="Labutti K."/>
            <person name="Andreopoulos B."/>
            <person name="Lipzen A."/>
            <person name="Chen C."/>
            <person name="Yanf M."/>
            <person name="Daum C."/>
            <person name="Ng V."/>
            <person name="Clum A."/>
            <person name="Ohm R."/>
            <person name="Martin F."/>
            <person name="Silar P."/>
            <person name="Natvig D."/>
            <person name="Lalanne C."/>
            <person name="Gautier V."/>
            <person name="Ament-Velasquez S.L."/>
            <person name="Kruys A."/>
            <person name="Hutchinson M.I."/>
            <person name="Powell A.J."/>
            <person name="Barry K."/>
            <person name="Miller A.N."/>
            <person name="Grigoriev I.V."/>
            <person name="Debuchy R."/>
            <person name="Gladieux P."/>
            <person name="Thoren M.H."/>
            <person name="Johannesson H."/>
        </authorList>
    </citation>
    <scope>NUCLEOTIDE SEQUENCE</scope>
    <source>
        <strain evidence="7">PSN293</strain>
    </source>
</reference>
<keyword evidence="2 5" id="KW-0378">Hydrolase</keyword>
<evidence type="ECO:0000256" key="3">
    <source>
        <dbReference type="ARBA" id="ARBA00023277"/>
    </source>
</evidence>
<feature type="chain" id="PRO_5043001614" evidence="6">
    <location>
        <begin position="18"/>
        <end position="564"/>
    </location>
</feature>
<comment type="caution">
    <text evidence="7">The sequence shown here is derived from an EMBL/GenBank/DDBJ whole genome shotgun (WGS) entry which is preliminary data.</text>
</comment>
<dbReference type="InterPro" id="IPR052176">
    <property type="entry name" value="Glycosyl_Hydrlase_43_Enz"/>
</dbReference>
<evidence type="ECO:0000256" key="1">
    <source>
        <dbReference type="ARBA" id="ARBA00009865"/>
    </source>
</evidence>
<dbReference type="PANTHER" id="PTHR43772">
    <property type="entry name" value="ENDO-1,4-BETA-XYLANASE"/>
    <property type="match status" value="1"/>
</dbReference>
<dbReference type="AlphaFoldDB" id="A0AAN7BDM0"/>
<evidence type="ECO:0000313" key="7">
    <source>
        <dbReference type="EMBL" id="KAK4219457.1"/>
    </source>
</evidence>
<evidence type="ECO:0000256" key="4">
    <source>
        <dbReference type="ARBA" id="ARBA00023295"/>
    </source>
</evidence>
<dbReference type="InterPro" id="IPR023296">
    <property type="entry name" value="Glyco_hydro_beta-prop_sf"/>
</dbReference>